<evidence type="ECO:0000313" key="3">
    <source>
        <dbReference type="Proteomes" id="UP000275267"/>
    </source>
</evidence>
<proteinExistence type="predicted"/>
<dbReference type="AlphaFoldDB" id="A0A3L6SGG2"/>
<gene>
    <name evidence="2" type="ORF">C2845_PM07G15430</name>
</gene>
<comment type="caution">
    <text evidence="2">The sequence shown here is derived from an EMBL/GenBank/DDBJ whole genome shotgun (WGS) entry which is preliminary data.</text>
</comment>
<evidence type="ECO:0000313" key="2">
    <source>
        <dbReference type="EMBL" id="RLN21669.1"/>
    </source>
</evidence>
<name>A0A3L6SGG2_PANMI</name>
<protein>
    <submittedName>
        <fullName evidence="2">Uncharacterized protein</fullName>
    </submittedName>
</protein>
<feature type="compositionally biased region" description="Basic and acidic residues" evidence="1">
    <location>
        <begin position="40"/>
        <end position="63"/>
    </location>
</feature>
<accession>A0A3L6SGG2</accession>
<feature type="compositionally biased region" description="Basic residues" evidence="1">
    <location>
        <begin position="76"/>
        <end position="85"/>
    </location>
</feature>
<keyword evidence="3" id="KW-1185">Reference proteome</keyword>
<evidence type="ECO:0000256" key="1">
    <source>
        <dbReference type="SAM" id="MobiDB-lite"/>
    </source>
</evidence>
<dbReference type="Proteomes" id="UP000275267">
    <property type="component" value="Unassembled WGS sequence"/>
</dbReference>
<organism evidence="2 3">
    <name type="scientific">Panicum miliaceum</name>
    <name type="common">Proso millet</name>
    <name type="synonym">Broomcorn millet</name>
    <dbReference type="NCBI Taxonomy" id="4540"/>
    <lineage>
        <taxon>Eukaryota</taxon>
        <taxon>Viridiplantae</taxon>
        <taxon>Streptophyta</taxon>
        <taxon>Embryophyta</taxon>
        <taxon>Tracheophyta</taxon>
        <taxon>Spermatophyta</taxon>
        <taxon>Magnoliopsida</taxon>
        <taxon>Liliopsida</taxon>
        <taxon>Poales</taxon>
        <taxon>Poaceae</taxon>
        <taxon>PACMAD clade</taxon>
        <taxon>Panicoideae</taxon>
        <taxon>Panicodae</taxon>
        <taxon>Paniceae</taxon>
        <taxon>Panicinae</taxon>
        <taxon>Panicum</taxon>
        <taxon>Panicum sect. Panicum</taxon>
    </lineage>
</organism>
<dbReference type="EMBL" id="PQIB02000004">
    <property type="protein sequence ID" value="RLN21669.1"/>
    <property type="molecule type" value="Genomic_DNA"/>
</dbReference>
<sequence>MGIVLKDYRATGHGAEMKVPLSATHVGDLISTLIPPPLKRVREMKDSKDKEDKESATAKRMDVKQGGSKGQEATRGRRSAAKRKR</sequence>
<feature type="region of interest" description="Disordered" evidence="1">
    <location>
        <begin position="37"/>
        <end position="85"/>
    </location>
</feature>
<reference evidence="3" key="1">
    <citation type="journal article" date="2019" name="Nat. Commun.">
        <title>The genome of broomcorn millet.</title>
        <authorList>
            <person name="Zou C."/>
            <person name="Miki D."/>
            <person name="Li D."/>
            <person name="Tang Q."/>
            <person name="Xiao L."/>
            <person name="Rajput S."/>
            <person name="Deng P."/>
            <person name="Jia W."/>
            <person name="Huang R."/>
            <person name="Zhang M."/>
            <person name="Sun Y."/>
            <person name="Hu J."/>
            <person name="Fu X."/>
            <person name="Schnable P.S."/>
            <person name="Li F."/>
            <person name="Zhang H."/>
            <person name="Feng B."/>
            <person name="Zhu X."/>
            <person name="Liu R."/>
            <person name="Schnable J.C."/>
            <person name="Zhu J.-K."/>
            <person name="Zhang H."/>
        </authorList>
    </citation>
    <scope>NUCLEOTIDE SEQUENCE [LARGE SCALE GENOMIC DNA]</scope>
</reference>